<name>A0A9P1GZC4_9PEZI</name>
<dbReference type="PANTHER" id="PTHR31451">
    <property type="match status" value="1"/>
</dbReference>
<dbReference type="GO" id="GO:0005576">
    <property type="term" value="C:extracellular region"/>
    <property type="evidence" value="ECO:0007669"/>
    <property type="project" value="UniProtKB-SubCell"/>
</dbReference>
<evidence type="ECO:0000256" key="8">
    <source>
        <dbReference type="ARBA" id="ARBA00023295"/>
    </source>
</evidence>
<comment type="caution">
    <text evidence="14">The sequence shown here is derived from an EMBL/GenBank/DDBJ whole genome shotgun (WGS) entry which is preliminary data.</text>
</comment>
<evidence type="ECO:0000256" key="12">
    <source>
        <dbReference type="SAM" id="SignalP"/>
    </source>
</evidence>
<proteinExistence type="inferred from homology"/>
<keyword evidence="6 12" id="KW-0732">Signal</keyword>
<evidence type="ECO:0000256" key="10">
    <source>
        <dbReference type="ARBA" id="ARBA00077212"/>
    </source>
</evidence>
<protein>
    <recommendedName>
        <fullName evidence="9">Mannan endo-1,4-beta-mannosidase A</fullName>
        <ecNumber evidence="4">3.2.1.78</ecNumber>
    </recommendedName>
    <alternativeName>
        <fullName evidence="10">Endo-beta-1,4-mannanase A</fullName>
    </alternativeName>
</protein>
<keyword evidence="5" id="KW-0964">Secreted</keyword>
<evidence type="ECO:0000256" key="4">
    <source>
        <dbReference type="ARBA" id="ARBA00012706"/>
    </source>
</evidence>
<evidence type="ECO:0000256" key="1">
    <source>
        <dbReference type="ARBA" id="ARBA00001678"/>
    </source>
</evidence>
<sequence length="352" mass="37993">MLASSVLLATLAAGLVSAGPTPRQASGFPSASGTQFTIDGETKYFAGSNSYWISFLTNDADVDLVMNNFASSGLKIFRIWGFNDVNAESGGVWYQLLSASGSRINTGANGLQRLDAVVAAAEKHGVKLIINFVNYWDDYGGMNAYVKAFGGDKAGWYTNEKAQAQYRAYIEAVVGRYKDSSAVFAWELANEPRCQGCETGVIYDWAKATSAFVKSLDPNHMVTLGDEGFGIAGNLEIETLDFGTFHMYPESWSVDSTNFPIDWIKAHGAACVAAGKPCLFEEYGMTTDHCGIEAPWQAAARATEGVAADQFWQWGDQLSTGQTHNDGHTIYFGSADFKCLVTDHVAAIESGN</sequence>
<dbReference type="OrthoDB" id="406631at2759"/>
<dbReference type="Gene3D" id="3.20.20.80">
    <property type="entry name" value="Glycosidases"/>
    <property type="match status" value="1"/>
</dbReference>
<evidence type="ECO:0000256" key="2">
    <source>
        <dbReference type="ARBA" id="ARBA00004613"/>
    </source>
</evidence>
<feature type="chain" id="PRO_5040434528" description="Mannan endo-1,4-beta-mannosidase A" evidence="12">
    <location>
        <begin position="19"/>
        <end position="352"/>
    </location>
</feature>
<dbReference type="GO" id="GO:0046355">
    <property type="term" value="P:mannan catabolic process"/>
    <property type="evidence" value="ECO:0007669"/>
    <property type="project" value="UniProtKB-ARBA"/>
</dbReference>
<evidence type="ECO:0000256" key="11">
    <source>
        <dbReference type="RuleBase" id="RU361153"/>
    </source>
</evidence>
<dbReference type="AlphaFoldDB" id="A0A9P1GZC4"/>
<keyword evidence="8 11" id="KW-0326">Glycosidase</keyword>
<organism evidence="14 15">
    <name type="scientific">Parascedosporium putredinis</name>
    <dbReference type="NCBI Taxonomy" id="1442378"/>
    <lineage>
        <taxon>Eukaryota</taxon>
        <taxon>Fungi</taxon>
        <taxon>Dikarya</taxon>
        <taxon>Ascomycota</taxon>
        <taxon>Pezizomycotina</taxon>
        <taxon>Sordariomycetes</taxon>
        <taxon>Hypocreomycetidae</taxon>
        <taxon>Microascales</taxon>
        <taxon>Microascaceae</taxon>
        <taxon>Parascedosporium</taxon>
    </lineage>
</organism>
<feature type="signal peptide" evidence="12">
    <location>
        <begin position="1"/>
        <end position="18"/>
    </location>
</feature>
<dbReference type="FunFam" id="3.20.20.80:FF:000076">
    <property type="entry name" value="Mannan endo-1,4-beta-mannosidase A"/>
    <property type="match status" value="1"/>
</dbReference>
<dbReference type="Pfam" id="PF00150">
    <property type="entry name" value="Cellulase"/>
    <property type="match status" value="1"/>
</dbReference>
<evidence type="ECO:0000256" key="7">
    <source>
        <dbReference type="ARBA" id="ARBA00022801"/>
    </source>
</evidence>
<comment type="similarity">
    <text evidence="3 11">Belongs to the glycosyl hydrolase 5 (cellulase A) family.</text>
</comment>
<dbReference type="PANTHER" id="PTHR31451:SF39">
    <property type="entry name" value="MANNAN ENDO-1,4-BETA-MANNOSIDASE 1"/>
    <property type="match status" value="1"/>
</dbReference>
<feature type="domain" description="Glycoside hydrolase family 5" evidence="13">
    <location>
        <begin position="67"/>
        <end position="314"/>
    </location>
</feature>
<evidence type="ECO:0000259" key="13">
    <source>
        <dbReference type="Pfam" id="PF00150"/>
    </source>
</evidence>
<dbReference type="EC" id="3.2.1.78" evidence="4"/>
<dbReference type="InterPro" id="IPR001547">
    <property type="entry name" value="Glyco_hydro_5"/>
</dbReference>
<comment type="catalytic activity">
    <reaction evidence="1">
        <text>Random hydrolysis of (1-&gt;4)-beta-D-mannosidic linkages in mannans, galactomannans and glucomannans.</text>
        <dbReference type="EC" id="3.2.1.78"/>
    </reaction>
</comment>
<dbReference type="SUPFAM" id="SSF51445">
    <property type="entry name" value="(Trans)glycosidases"/>
    <property type="match status" value="1"/>
</dbReference>
<evidence type="ECO:0000256" key="6">
    <source>
        <dbReference type="ARBA" id="ARBA00022729"/>
    </source>
</evidence>
<dbReference type="Proteomes" id="UP000838763">
    <property type="component" value="Unassembled WGS sequence"/>
</dbReference>
<evidence type="ECO:0000256" key="9">
    <source>
        <dbReference type="ARBA" id="ARBA00068505"/>
    </source>
</evidence>
<reference evidence="14" key="1">
    <citation type="submission" date="2022-11" db="EMBL/GenBank/DDBJ databases">
        <authorList>
            <person name="Scott C."/>
            <person name="Bruce N."/>
        </authorList>
    </citation>
    <scope>NUCLEOTIDE SEQUENCE</scope>
</reference>
<gene>
    <name evidence="14" type="ORF">PPNO1_LOCUS2374</name>
</gene>
<dbReference type="EMBL" id="CALLCH030000005">
    <property type="protein sequence ID" value="CAI4212617.1"/>
    <property type="molecule type" value="Genomic_DNA"/>
</dbReference>
<keyword evidence="7 11" id="KW-0378">Hydrolase</keyword>
<dbReference type="InterPro" id="IPR017853">
    <property type="entry name" value="GH"/>
</dbReference>
<comment type="subcellular location">
    <subcellularLocation>
        <location evidence="2">Secreted</location>
    </subcellularLocation>
</comment>
<dbReference type="GO" id="GO:0016985">
    <property type="term" value="F:mannan endo-1,4-beta-mannosidase activity"/>
    <property type="evidence" value="ECO:0007669"/>
    <property type="project" value="UniProtKB-EC"/>
</dbReference>
<evidence type="ECO:0000313" key="14">
    <source>
        <dbReference type="EMBL" id="CAI4212617.1"/>
    </source>
</evidence>
<accession>A0A9P1GZC4</accession>
<evidence type="ECO:0000256" key="5">
    <source>
        <dbReference type="ARBA" id="ARBA00022525"/>
    </source>
</evidence>
<keyword evidence="15" id="KW-1185">Reference proteome</keyword>
<dbReference type="InterPro" id="IPR045053">
    <property type="entry name" value="MAN-like"/>
</dbReference>
<evidence type="ECO:0000313" key="15">
    <source>
        <dbReference type="Proteomes" id="UP000838763"/>
    </source>
</evidence>
<evidence type="ECO:0000256" key="3">
    <source>
        <dbReference type="ARBA" id="ARBA00005641"/>
    </source>
</evidence>